<feature type="transmembrane region" description="Helical" evidence="16">
    <location>
        <begin position="260"/>
        <end position="277"/>
    </location>
</feature>
<keyword evidence="4 15" id="KW-0812">Transmembrane</keyword>
<evidence type="ECO:0000256" key="8">
    <source>
        <dbReference type="ARBA" id="ARBA00022989"/>
    </source>
</evidence>
<keyword evidence="18" id="KW-1185">Reference proteome</keyword>
<keyword evidence="10 16" id="KW-0472">Membrane</keyword>
<dbReference type="Proteomes" id="UP000275408">
    <property type="component" value="Unassembled WGS sequence"/>
</dbReference>
<feature type="binding site" evidence="13">
    <location>
        <position position="31"/>
    </location>
    <ligand>
        <name>Na(+)</name>
        <dbReference type="ChEBI" id="CHEBI:29101"/>
        <label>1</label>
    </ligand>
</feature>
<accession>A0A3M6U0B1</accession>
<feature type="binding site" evidence="13">
    <location>
        <position position="363"/>
    </location>
    <ligand>
        <name>Na(+)</name>
        <dbReference type="ChEBI" id="CHEBI:29101"/>
        <label>1</label>
    </ligand>
</feature>
<dbReference type="Pfam" id="PF00209">
    <property type="entry name" value="SNF"/>
    <property type="match status" value="2"/>
</dbReference>
<gene>
    <name evidence="17" type="ORF">pdam_00017003</name>
</gene>
<feature type="transmembrane region" description="Helical" evidence="16">
    <location>
        <begin position="47"/>
        <end position="67"/>
    </location>
</feature>
<keyword evidence="12" id="KW-0325">Glycoprotein</keyword>
<dbReference type="AlphaFoldDB" id="A0A3M6U0B1"/>
<evidence type="ECO:0000313" key="18">
    <source>
        <dbReference type="Proteomes" id="UP000275408"/>
    </source>
</evidence>
<dbReference type="GO" id="GO:0008504">
    <property type="term" value="F:monoamine transmembrane transporter activity"/>
    <property type="evidence" value="ECO:0007669"/>
    <property type="project" value="UniProtKB-ARBA"/>
</dbReference>
<feature type="binding site" evidence="13">
    <location>
        <position position="360"/>
    </location>
    <ligand>
        <name>Na(+)</name>
        <dbReference type="ChEBI" id="CHEBI:29101"/>
        <label>1</label>
    </ligand>
</feature>
<dbReference type="EMBL" id="RCHS01002501">
    <property type="protein sequence ID" value="RMX47082.1"/>
    <property type="molecule type" value="Genomic_DNA"/>
</dbReference>
<comment type="subcellular location">
    <subcellularLocation>
        <location evidence="1">Cell membrane</location>
        <topology evidence="1">Multi-pass membrane protein</topology>
    </subcellularLocation>
</comment>
<feature type="binding site" evidence="13">
    <location>
        <position position="26"/>
    </location>
    <ligand>
        <name>Na(+)</name>
        <dbReference type="ChEBI" id="CHEBI:29101"/>
        <label>1</label>
    </ligand>
</feature>
<feature type="transmembrane region" description="Helical" evidence="16">
    <location>
        <begin position="18"/>
        <end position="35"/>
    </location>
</feature>
<dbReference type="InterPro" id="IPR037272">
    <property type="entry name" value="SNS_sf"/>
</dbReference>
<dbReference type="PANTHER" id="PTHR11616">
    <property type="entry name" value="SODIUM/CHLORIDE DEPENDENT TRANSPORTER"/>
    <property type="match status" value="1"/>
</dbReference>
<feature type="binding site" evidence="13">
    <location>
        <position position="27"/>
    </location>
    <ligand>
        <name>Na(+)</name>
        <dbReference type="ChEBI" id="CHEBI:29101"/>
        <label>1</label>
    </ligand>
</feature>
<evidence type="ECO:0000256" key="9">
    <source>
        <dbReference type="ARBA" id="ARBA00023053"/>
    </source>
</evidence>
<evidence type="ECO:0000256" key="2">
    <source>
        <dbReference type="ARBA" id="ARBA00022448"/>
    </source>
</evidence>
<evidence type="ECO:0000256" key="4">
    <source>
        <dbReference type="ARBA" id="ARBA00022692"/>
    </source>
</evidence>
<comment type="caution">
    <text evidence="17">The sequence shown here is derived from an EMBL/GenBank/DDBJ whole genome shotgun (WGS) entry which is preliminary data.</text>
</comment>
<dbReference type="NCBIfam" id="NF037979">
    <property type="entry name" value="Na_transp"/>
    <property type="match status" value="1"/>
</dbReference>
<dbReference type="PROSITE" id="PS00610">
    <property type="entry name" value="NA_NEUROTRAN_SYMP_1"/>
    <property type="match status" value="1"/>
</dbReference>
<dbReference type="GO" id="GO:0006865">
    <property type="term" value="P:amino acid transport"/>
    <property type="evidence" value="ECO:0007669"/>
    <property type="project" value="TreeGrafter"/>
</dbReference>
<sequence length="592" mass="66013">MIGPEPVEREHWGRKLEFLFACIGFAVGYGNFWRFPYMCFRNGGGAFLIPYVCFLLLGGIPLFFMELSIGQVLQAGPIKAWAKISPLFSGVGIAMVTVSFLVSVYYNVILAWSIYYLYNSFKPDIPWVGCHHTWNTDSCYEVGSKSNITNTTRVSSSREFFIHNVLDMSEGINEPGYMNLKLVACLFVAWVLVYFCIWKGIRTTGKVVYVTATLPYVFLIILFIRALTLPGSSSGMVYYVTPVWSRLADPKVWIDAASQILYSLTIGFGVLIGFASYNKKENNVYKDALVISLVNCCTSLFAGFVVFAVVGHMAYIQGSTPAEVASQGPGLVFIVYPATLAELPAPQIWSVIFFLMLITLGLDSQFGQVEVVAAAIIDQYPEILHRYREAVVLAVCLIMFVLGLPCVTQGGIYVFNLLDSFSAGISLLFLVIFELMVVGWIYGENDTYSSNFILLVWKRKPSLFSTTGCALANALIRAQNFAEKIARTIGYPVSKWWVICWKFVSPVMVIGIFLFSVIKYQPLKYEERPYPKWAEGLGWIIACASMLCVPITAIKVLCNDEGSSLERLQSTTFTEGVVLEKMESNKGNKMIG</sequence>
<proteinExistence type="inferred from homology"/>
<keyword evidence="7 15" id="KW-0769">Symport</keyword>
<feature type="binding site" evidence="13">
    <location>
        <position position="295"/>
    </location>
    <ligand>
        <name>Na(+)</name>
        <dbReference type="ChEBI" id="CHEBI:29101"/>
        <label>1</label>
    </ligand>
</feature>
<dbReference type="InterPro" id="IPR000175">
    <property type="entry name" value="Na/ntran_symport"/>
</dbReference>
<keyword evidence="9 13" id="KW-0915">Sodium</keyword>
<evidence type="ECO:0000256" key="5">
    <source>
        <dbReference type="ARBA" id="ARBA00022723"/>
    </source>
</evidence>
<evidence type="ECO:0000256" key="15">
    <source>
        <dbReference type="RuleBase" id="RU003732"/>
    </source>
</evidence>
<dbReference type="GO" id="GO:0046872">
    <property type="term" value="F:metal ion binding"/>
    <property type="evidence" value="ECO:0007669"/>
    <property type="project" value="UniProtKB-KW"/>
</dbReference>
<feature type="transmembrane region" description="Helical" evidence="16">
    <location>
        <begin position="538"/>
        <end position="558"/>
    </location>
</feature>
<dbReference type="GO" id="GO:0006836">
    <property type="term" value="P:neurotransmitter transport"/>
    <property type="evidence" value="ECO:0007669"/>
    <property type="project" value="UniProtKB-KW"/>
</dbReference>
<feature type="transmembrane region" description="Helical" evidence="16">
    <location>
        <begin position="176"/>
        <end position="195"/>
    </location>
</feature>
<dbReference type="GO" id="GO:0090493">
    <property type="term" value="P:catecholamine uptake"/>
    <property type="evidence" value="ECO:0007669"/>
    <property type="project" value="UniProtKB-ARBA"/>
</dbReference>
<keyword evidence="8 16" id="KW-1133">Transmembrane helix</keyword>
<evidence type="ECO:0000256" key="1">
    <source>
        <dbReference type="ARBA" id="ARBA00004651"/>
    </source>
</evidence>
<evidence type="ECO:0000256" key="14">
    <source>
        <dbReference type="PIRSR" id="PIRSR600175-2"/>
    </source>
</evidence>
<feature type="transmembrane region" description="Helical" evidence="16">
    <location>
        <begin position="421"/>
        <end position="442"/>
    </location>
</feature>
<name>A0A3M6U0B1_POCDA</name>
<feature type="binding site" evidence="13">
    <location>
        <position position="263"/>
    </location>
    <ligand>
        <name>Na(+)</name>
        <dbReference type="ChEBI" id="CHEBI:29101"/>
        <label>1</label>
    </ligand>
</feature>
<evidence type="ECO:0000256" key="16">
    <source>
        <dbReference type="SAM" id="Phobius"/>
    </source>
</evidence>
<evidence type="ECO:0000256" key="6">
    <source>
        <dbReference type="ARBA" id="ARBA00022775"/>
    </source>
</evidence>
<comment type="similarity">
    <text evidence="15">Belongs to the sodium:neurotransmitter symporter (SNF) (TC 2.A.22) family.</text>
</comment>
<keyword evidence="2 15" id="KW-0813">Transport</keyword>
<feature type="binding site" evidence="13">
    <location>
        <position position="364"/>
    </location>
    <ligand>
        <name>Na(+)</name>
        <dbReference type="ChEBI" id="CHEBI:29101"/>
        <label>1</label>
    </ligand>
</feature>
<evidence type="ECO:0000256" key="3">
    <source>
        <dbReference type="ARBA" id="ARBA00022475"/>
    </source>
</evidence>
<dbReference type="SUPFAM" id="SSF161070">
    <property type="entry name" value="SNF-like"/>
    <property type="match status" value="1"/>
</dbReference>
<evidence type="ECO:0000256" key="7">
    <source>
        <dbReference type="ARBA" id="ARBA00022847"/>
    </source>
</evidence>
<feature type="transmembrane region" description="Helical" evidence="16">
    <location>
        <begin position="496"/>
        <end position="518"/>
    </location>
</feature>
<organism evidence="17 18">
    <name type="scientific">Pocillopora damicornis</name>
    <name type="common">Cauliflower coral</name>
    <name type="synonym">Millepora damicornis</name>
    <dbReference type="NCBI Taxonomy" id="46731"/>
    <lineage>
        <taxon>Eukaryota</taxon>
        <taxon>Metazoa</taxon>
        <taxon>Cnidaria</taxon>
        <taxon>Anthozoa</taxon>
        <taxon>Hexacorallia</taxon>
        <taxon>Scleractinia</taxon>
        <taxon>Astrocoeniina</taxon>
        <taxon>Pocilloporidae</taxon>
        <taxon>Pocillopora</taxon>
    </lineage>
</organism>
<keyword evidence="5 13" id="KW-0479">Metal-binding</keyword>
<evidence type="ECO:0000256" key="13">
    <source>
        <dbReference type="PIRSR" id="PIRSR600175-1"/>
    </source>
</evidence>
<feature type="transmembrane region" description="Helical" evidence="16">
    <location>
        <begin position="334"/>
        <end position="358"/>
    </location>
</feature>
<dbReference type="GO" id="GO:0015378">
    <property type="term" value="F:sodium:chloride symporter activity"/>
    <property type="evidence" value="ECO:0007669"/>
    <property type="project" value="UniProtKB-ARBA"/>
</dbReference>
<keyword evidence="11 14" id="KW-1015">Disulfide bond</keyword>
<feature type="transmembrane region" description="Helical" evidence="16">
    <location>
        <begin position="289"/>
        <end position="314"/>
    </location>
</feature>
<reference evidence="17 18" key="1">
    <citation type="journal article" date="2018" name="Sci. Rep.">
        <title>Comparative analysis of the Pocillopora damicornis genome highlights role of immune system in coral evolution.</title>
        <authorList>
            <person name="Cunning R."/>
            <person name="Bay R.A."/>
            <person name="Gillette P."/>
            <person name="Baker A.C."/>
            <person name="Traylor-Knowles N."/>
        </authorList>
    </citation>
    <scope>NUCLEOTIDE SEQUENCE [LARGE SCALE GENOMIC DNA]</scope>
    <source>
        <strain evidence="17">RSMAS</strain>
        <tissue evidence="17">Whole animal</tissue>
    </source>
</reference>
<keyword evidence="3" id="KW-1003">Cell membrane</keyword>
<keyword evidence="6" id="KW-0532">Neurotransmitter transport</keyword>
<dbReference type="PANTHER" id="PTHR11616:SF320">
    <property type="entry name" value="SODIUM-DEPENDENT NORADRENALINE TRANSPORTER"/>
    <property type="match status" value="1"/>
</dbReference>
<feature type="transmembrane region" description="Helical" evidence="16">
    <location>
        <begin position="390"/>
        <end position="415"/>
    </location>
</feature>
<feature type="transmembrane region" description="Helical" evidence="16">
    <location>
        <begin position="207"/>
        <end position="227"/>
    </location>
</feature>
<dbReference type="OrthoDB" id="6581954at2759"/>
<dbReference type="GO" id="GO:0005886">
    <property type="term" value="C:plasma membrane"/>
    <property type="evidence" value="ECO:0007669"/>
    <property type="project" value="UniProtKB-SubCell"/>
</dbReference>
<evidence type="ECO:0000313" key="17">
    <source>
        <dbReference type="EMBL" id="RMX47082.1"/>
    </source>
</evidence>
<feature type="disulfide bond" evidence="14">
    <location>
        <begin position="130"/>
        <end position="139"/>
    </location>
</feature>
<feature type="binding site" evidence="13">
    <location>
        <position position="24"/>
    </location>
    <ligand>
        <name>Na(+)</name>
        <dbReference type="ChEBI" id="CHEBI:29101"/>
        <label>1</label>
    </ligand>
</feature>
<dbReference type="PRINTS" id="PR00176">
    <property type="entry name" value="NANEUSMPORT"/>
</dbReference>
<evidence type="ECO:0000256" key="11">
    <source>
        <dbReference type="ARBA" id="ARBA00023157"/>
    </source>
</evidence>
<evidence type="ECO:0000256" key="10">
    <source>
        <dbReference type="ARBA" id="ARBA00023136"/>
    </source>
</evidence>
<evidence type="ECO:0000256" key="12">
    <source>
        <dbReference type="ARBA" id="ARBA00023180"/>
    </source>
</evidence>
<protein>
    <recommendedName>
        <fullName evidence="15">Transporter</fullName>
    </recommendedName>
</protein>
<dbReference type="PROSITE" id="PS50267">
    <property type="entry name" value="NA_NEUROTRAN_SYMP_3"/>
    <property type="match status" value="1"/>
</dbReference>
<feature type="transmembrane region" description="Helical" evidence="16">
    <location>
        <begin position="87"/>
        <end position="118"/>
    </location>
</feature>